<dbReference type="AlphaFoldDB" id="A0AAW9A9J4"/>
<gene>
    <name evidence="1" type="ORF">QTL97_08870</name>
</gene>
<dbReference type="PROSITE" id="PS51257">
    <property type="entry name" value="PROKAR_LIPOPROTEIN"/>
    <property type="match status" value="1"/>
</dbReference>
<evidence type="ECO:0000313" key="2">
    <source>
        <dbReference type="Proteomes" id="UP001271648"/>
    </source>
</evidence>
<dbReference type="Proteomes" id="UP001271648">
    <property type="component" value="Unassembled WGS sequence"/>
</dbReference>
<organism evidence="1 2">
    <name type="scientific">Sporosarcina thermotolerans</name>
    <dbReference type="NCBI Taxonomy" id="633404"/>
    <lineage>
        <taxon>Bacteria</taxon>
        <taxon>Bacillati</taxon>
        <taxon>Bacillota</taxon>
        <taxon>Bacilli</taxon>
        <taxon>Bacillales</taxon>
        <taxon>Caryophanaceae</taxon>
        <taxon>Sporosarcina</taxon>
    </lineage>
</organism>
<protein>
    <submittedName>
        <fullName evidence="1">Uncharacterized protein</fullName>
    </submittedName>
</protein>
<dbReference type="SUPFAM" id="SSF63825">
    <property type="entry name" value="YWTD domain"/>
    <property type="match status" value="1"/>
</dbReference>
<reference evidence="1 2" key="1">
    <citation type="submission" date="2023-06" db="EMBL/GenBank/DDBJ databases">
        <title>Sporosarcina sp. nov., isolated from Korean traditional fermented seafood 'Jeotgal'.</title>
        <authorList>
            <person name="Yang A.I."/>
            <person name="Shin N.-R."/>
        </authorList>
    </citation>
    <scope>NUCLEOTIDE SEQUENCE [LARGE SCALE GENOMIC DNA]</scope>
    <source>
        <strain evidence="1 2">KCTC43456</strain>
    </source>
</reference>
<sequence length="243" mass="26887">MEFKLRNWFEYRAGKIGSVFLVALCLLIMTGCHPLQGSVTEKIANYEKNFEIIGSEKDELIGKINPEIFSTADRSNEGIEQIGQGVFTKEGIKISLQEGRYLISGYPAGNIFIYDENGDLIIREIVGYAGVASLTVDIKDSYTIFADGGYDFVNFTPVSTFLATELTAGIWEVGLDIEAGEYIVSMDYGLGYLEIHEKDKEPILYEIIGGPPISQSTSHVSLKDGQKLRVTKVSKVLFTPVDD</sequence>
<keyword evidence="2" id="KW-1185">Reference proteome</keyword>
<proteinExistence type="predicted"/>
<dbReference type="RefSeq" id="WP_317940647.1">
    <property type="nucleotide sequence ID" value="NZ_JAUBDJ010000004.1"/>
</dbReference>
<evidence type="ECO:0000313" key="1">
    <source>
        <dbReference type="EMBL" id="MDW0117045.1"/>
    </source>
</evidence>
<accession>A0AAW9A9J4</accession>
<dbReference type="EMBL" id="JAUBDJ010000004">
    <property type="protein sequence ID" value="MDW0117045.1"/>
    <property type="molecule type" value="Genomic_DNA"/>
</dbReference>
<name>A0AAW9A9J4_9BACL</name>
<comment type="caution">
    <text evidence="1">The sequence shown here is derived from an EMBL/GenBank/DDBJ whole genome shotgun (WGS) entry which is preliminary data.</text>
</comment>